<evidence type="ECO:0000256" key="1">
    <source>
        <dbReference type="ARBA" id="ARBA00004651"/>
    </source>
</evidence>
<feature type="transmembrane region" description="Helical" evidence="10">
    <location>
        <begin position="93"/>
        <end position="112"/>
    </location>
</feature>
<feature type="transmembrane region" description="Helical" evidence="10">
    <location>
        <begin position="162"/>
        <end position="183"/>
    </location>
</feature>
<comment type="subcellular location">
    <subcellularLocation>
        <location evidence="1">Cell membrane</location>
        <topology evidence="1">Multi-pass membrane protein</topology>
    </subcellularLocation>
</comment>
<accession>A0ABS6F3I3</accession>
<evidence type="ECO:0000256" key="10">
    <source>
        <dbReference type="SAM" id="Phobius"/>
    </source>
</evidence>
<evidence type="ECO:0000313" key="12">
    <source>
        <dbReference type="EMBL" id="MBU5592960.1"/>
    </source>
</evidence>
<evidence type="ECO:0000256" key="7">
    <source>
        <dbReference type="ARBA" id="ARBA00022989"/>
    </source>
</evidence>
<dbReference type="InterPro" id="IPR004501">
    <property type="entry name" value="PTS_EIIC_3"/>
</dbReference>
<keyword evidence="5" id="KW-0598">Phosphotransferase system</keyword>
<feature type="transmembrane region" description="Helical" evidence="10">
    <location>
        <begin position="315"/>
        <end position="337"/>
    </location>
</feature>
<evidence type="ECO:0000256" key="8">
    <source>
        <dbReference type="ARBA" id="ARBA00023136"/>
    </source>
</evidence>
<feature type="transmembrane region" description="Helical" evidence="10">
    <location>
        <begin position="38"/>
        <end position="57"/>
    </location>
</feature>
<dbReference type="RefSeq" id="WP_216457656.1">
    <property type="nucleotide sequence ID" value="NZ_JAHLQL010000006.1"/>
</dbReference>
<keyword evidence="6 10" id="KW-0812">Transmembrane</keyword>
<dbReference type="PIRSF" id="PIRSF006351">
    <property type="entry name" value="PTS_EIIC-Cellobiose"/>
    <property type="match status" value="1"/>
</dbReference>
<evidence type="ECO:0000259" key="11">
    <source>
        <dbReference type="PROSITE" id="PS51105"/>
    </source>
</evidence>
<evidence type="ECO:0000256" key="3">
    <source>
        <dbReference type="ARBA" id="ARBA00022475"/>
    </source>
</evidence>
<protein>
    <recommendedName>
        <fullName evidence="9">Permease IIC component</fullName>
    </recommendedName>
</protein>
<keyword evidence="8 9" id="KW-0472">Membrane</keyword>
<evidence type="ECO:0000256" key="4">
    <source>
        <dbReference type="ARBA" id="ARBA00022597"/>
    </source>
</evidence>
<dbReference type="InterPro" id="IPR003352">
    <property type="entry name" value="PTS_EIIC"/>
</dbReference>
<organism evidence="12 13">
    <name type="scientific">Clostridium simiarum</name>
    <dbReference type="NCBI Taxonomy" id="2841506"/>
    <lineage>
        <taxon>Bacteria</taxon>
        <taxon>Bacillati</taxon>
        <taxon>Bacillota</taxon>
        <taxon>Clostridia</taxon>
        <taxon>Eubacteriales</taxon>
        <taxon>Clostridiaceae</taxon>
        <taxon>Clostridium</taxon>
    </lineage>
</organism>
<evidence type="ECO:0000256" key="2">
    <source>
        <dbReference type="ARBA" id="ARBA00022448"/>
    </source>
</evidence>
<evidence type="ECO:0000256" key="6">
    <source>
        <dbReference type="ARBA" id="ARBA00022692"/>
    </source>
</evidence>
<keyword evidence="2 9" id="KW-0813">Transport</keyword>
<comment type="function">
    <text evidence="9">The phosphoenolpyruvate-dependent sugar phosphotransferase system (PTS), a major carbohydrate active -transport system, catalyzes the phosphorylation of incoming sugar substrates concomitant with their translocation across the cell membrane.</text>
</comment>
<dbReference type="NCBIfam" id="TIGR00410">
    <property type="entry name" value="lacE"/>
    <property type="match status" value="1"/>
</dbReference>
<dbReference type="Proteomes" id="UP000736583">
    <property type="component" value="Unassembled WGS sequence"/>
</dbReference>
<evidence type="ECO:0000256" key="9">
    <source>
        <dbReference type="PIRNR" id="PIRNR006351"/>
    </source>
</evidence>
<dbReference type="EMBL" id="JAHLQL010000006">
    <property type="protein sequence ID" value="MBU5592960.1"/>
    <property type="molecule type" value="Genomic_DNA"/>
</dbReference>
<keyword evidence="7 10" id="KW-1133">Transmembrane helix</keyword>
<comment type="caution">
    <text evidence="12">The sequence shown here is derived from an EMBL/GenBank/DDBJ whole genome shotgun (WGS) entry which is preliminary data.</text>
</comment>
<sequence>MSQKSTIMSKFTKYLEEKLVPIGEKISSQRHLRAIRDGMVAATPLTLLGGAILIISSPPVNLEVIKPTNFFYKFLITWKKFAMENGMNLELPFRMSMGIMALFIAIAISYSLAKSYNIDPLGSLIVSAVTFLVVAAPSNLGVMSKTIGKDMVGAKILENQSILIPSHFLGAEGIFTAIIIAIITTEITRILKQKGFVIKMPDSVPPAIMASFESIIPLAVSVILFFLVSLGIESISGMLIPELIMKAIHPLVGAVDSPGGIIVISILTQLLWVVGLHGSSIVTGAVGVFELGNLANNANLVSLGKEAAFIYTEPFRAFFMIIGGAGATMGLVILLLRSKSAQLKNLGKLAIIPSIFNINEPIIFGVPLVLNPILAIPFVIVQIVNGLIAYGVMKMGILGKTYLAVPWTTPSPIGGFLATMDYKAPIIIILLIVLDIIIWYPFFKAYEKQLLEVESK</sequence>
<dbReference type="Pfam" id="PF02378">
    <property type="entry name" value="PTS_EIIC"/>
    <property type="match status" value="1"/>
</dbReference>
<feature type="domain" description="PTS EIIC type-3" evidence="11">
    <location>
        <begin position="15"/>
        <end position="442"/>
    </location>
</feature>
<name>A0ABS6F3I3_9CLOT</name>
<keyword evidence="13" id="KW-1185">Reference proteome</keyword>
<dbReference type="PROSITE" id="PS51105">
    <property type="entry name" value="PTS_EIIC_TYPE_3"/>
    <property type="match status" value="1"/>
</dbReference>
<feature type="transmembrane region" description="Helical" evidence="10">
    <location>
        <begin position="424"/>
        <end position="442"/>
    </location>
</feature>
<keyword evidence="3 9" id="KW-1003">Cell membrane</keyword>
<dbReference type="InterPro" id="IPR051088">
    <property type="entry name" value="PTS_Sugar-EIIC/EIIB"/>
</dbReference>
<keyword evidence="4 9" id="KW-0762">Sugar transport</keyword>
<evidence type="ECO:0000313" key="13">
    <source>
        <dbReference type="Proteomes" id="UP000736583"/>
    </source>
</evidence>
<dbReference type="PANTHER" id="PTHR33989:SF8">
    <property type="entry name" value="PERMEASE IIC COMPONENT"/>
    <property type="match status" value="1"/>
</dbReference>
<proteinExistence type="predicted"/>
<dbReference type="InterPro" id="IPR004796">
    <property type="entry name" value="PTS_IIC_cello"/>
</dbReference>
<evidence type="ECO:0000256" key="5">
    <source>
        <dbReference type="ARBA" id="ARBA00022683"/>
    </source>
</evidence>
<dbReference type="PANTHER" id="PTHR33989">
    <property type="match status" value="1"/>
</dbReference>
<feature type="transmembrane region" description="Helical" evidence="10">
    <location>
        <begin position="124"/>
        <end position="142"/>
    </location>
</feature>
<reference evidence="12 13" key="1">
    <citation type="submission" date="2021-06" db="EMBL/GenBank/DDBJ databases">
        <authorList>
            <person name="Sun Q."/>
            <person name="Li D."/>
        </authorList>
    </citation>
    <scope>NUCLEOTIDE SEQUENCE [LARGE SCALE GENOMIC DNA]</scope>
    <source>
        <strain evidence="12 13">MSJ-4</strain>
    </source>
</reference>
<gene>
    <name evidence="12" type="ORF">KQI89_14510</name>
</gene>